<feature type="transmembrane region" description="Helical" evidence="8">
    <location>
        <begin position="334"/>
        <end position="353"/>
    </location>
</feature>
<evidence type="ECO:0000313" key="10">
    <source>
        <dbReference type="Proteomes" id="UP000540656"/>
    </source>
</evidence>
<proteinExistence type="inferred from homology"/>
<organism evidence="9 10">
    <name type="scientific">Nocardioides daedukensis</name>
    <dbReference type="NCBI Taxonomy" id="634462"/>
    <lineage>
        <taxon>Bacteria</taxon>
        <taxon>Bacillati</taxon>
        <taxon>Actinomycetota</taxon>
        <taxon>Actinomycetes</taxon>
        <taxon>Propionibacteriales</taxon>
        <taxon>Nocardioidaceae</taxon>
        <taxon>Nocardioides</taxon>
    </lineage>
</organism>
<feature type="transmembrane region" description="Helical" evidence="8">
    <location>
        <begin position="113"/>
        <end position="136"/>
    </location>
</feature>
<dbReference type="AlphaFoldDB" id="A0A7Y9S3J6"/>
<evidence type="ECO:0000256" key="3">
    <source>
        <dbReference type="ARBA" id="ARBA00022448"/>
    </source>
</evidence>
<dbReference type="GO" id="GO:0033214">
    <property type="term" value="P:siderophore-iron import into cell"/>
    <property type="evidence" value="ECO:0007669"/>
    <property type="project" value="TreeGrafter"/>
</dbReference>
<feature type="transmembrane region" description="Helical" evidence="8">
    <location>
        <begin position="84"/>
        <end position="101"/>
    </location>
</feature>
<accession>A0A7Y9S3J6</accession>
<evidence type="ECO:0000256" key="1">
    <source>
        <dbReference type="ARBA" id="ARBA00004651"/>
    </source>
</evidence>
<keyword evidence="4" id="KW-1003">Cell membrane</keyword>
<keyword evidence="7 8" id="KW-0472">Membrane</keyword>
<reference evidence="9 10" key="1">
    <citation type="submission" date="2020-07" db="EMBL/GenBank/DDBJ databases">
        <title>Sequencing the genomes of 1000 actinobacteria strains.</title>
        <authorList>
            <person name="Klenk H.-P."/>
        </authorList>
    </citation>
    <scope>NUCLEOTIDE SEQUENCE [LARGE SCALE GENOMIC DNA]</scope>
    <source>
        <strain evidence="9 10">DSM 23819</strain>
    </source>
</reference>
<keyword evidence="10" id="KW-1185">Reference proteome</keyword>
<comment type="caution">
    <text evidence="9">The sequence shown here is derived from an EMBL/GenBank/DDBJ whole genome shotgun (WGS) entry which is preliminary data.</text>
</comment>
<dbReference type="InterPro" id="IPR000522">
    <property type="entry name" value="ABC_transptr_permease_BtuC"/>
</dbReference>
<dbReference type="InterPro" id="IPR037294">
    <property type="entry name" value="ABC_BtuC-like"/>
</dbReference>
<feature type="transmembrane region" description="Helical" evidence="8">
    <location>
        <begin position="21"/>
        <end position="46"/>
    </location>
</feature>
<dbReference type="CDD" id="cd06550">
    <property type="entry name" value="TM_ABC_iron-siderophores_like"/>
    <property type="match status" value="1"/>
</dbReference>
<dbReference type="Gene3D" id="1.10.3470.10">
    <property type="entry name" value="ABC transporter involved in vitamin B12 uptake, BtuC"/>
    <property type="match status" value="1"/>
</dbReference>
<dbReference type="SUPFAM" id="SSF81345">
    <property type="entry name" value="ABC transporter involved in vitamin B12 uptake, BtuC"/>
    <property type="match status" value="1"/>
</dbReference>
<dbReference type="EMBL" id="JACCAA010000001">
    <property type="protein sequence ID" value="NYG60364.1"/>
    <property type="molecule type" value="Genomic_DNA"/>
</dbReference>
<comment type="similarity">
    <text evidence="2">Belongs to the binding-protein-dependent transport system permease family. FecCD subfamily.</text>
</comment>
<feature type="transmembrane region" description="Helical" evidence="8">
    <location>
        <begin position="175"/>
        <end position="196"/>
    </location>
</feature>
<evidence type="ECO:0000256" key="6">
    <source>
        <dbReference type="ARBA" id="ARBA00022989"/>
    </source>
</evidence>
<evidence type="ECO:0000256" key="4">
    <source>
        <dbReference type="ARBA" id="ARBA00022475"/>
    </source>
</evidence>
<gene>
    <name evidence="9" type="ORF">BJ980_003287</name>
</gene>
<keyword evidence="6 8" id="KW-1133">Transmembrane helix</keyword>
<keyword evidence="5 8" id="KW-0812">Transmembrane</keyword>
<feature type="transmembrane region" description="Helical" evidence="8">
    <location>
        <begin position="304"/>
        <end position="322"/>
    </location>
</feature>
<dbReference type="GO" id="GO:0005886">
    <property type="term" value="C:plasma membrane"/>
    <property type="evidence" value="ECO:0007669"/>
    <property type="project" value="UniProtKB-SubCell"/>
</dbReference>
<dbReference type="PANTHER" id="PTHR30472:SF67">
    <property type="entry name" value="PERMEASE OF ABC TRANSPORTER-RELATED"/>
    <property type="match status" value="1"/>
</dbReference>
<dbReference type="Proteomes" id="UP000540656">
    <property type="component" value="Unassembled WGS sequence"/>
</dbReference>
<evidence type="ECO:0000256" key="7">
    <source>
        <dbReference type="ARBA" id="ARBA00023136"/>
    </source>
</evidence>
<feature type="transmembrane region" description="Helical" evidence="8">
    <location>
        <begin position="142"/>
        <end position="163"/>
    </location>
</feature>
<name>A0A7Y9S3J6_9ACTN</name>
<dbReference type="GO" id="GO:0022857">
    <property type="term" value="F:transmembrane transporter activity"/>
    <property type="evidence" value="ECO:0007669"/>
    <property type="project" value="InterPro"/>
</dbReference>
<keyword evidence="3" id="KW-0813">Transport</keyword>
<evidence type="ECO:0000256" key="5">
    <source>
        <dbReference type="ARBA" id="ARBA00022692"/>
    </source>
</evidence>
<dbReference type="PANTHER" id="PTHR30472">
    <property type="entry name" value="FERRIC ENTEROBACTIN TRANSPORT SYSTEM PERMEASE PROTEIN"/>
    <property type="match status" value="1"/>
</dbReference>
<evidence type="ECO:0000256" key="2">
    <source>
        <dbReference type="ARBA" id="ARBA00007935"/>
    </source>
</evidence>
<evidence type="ECO:0000313" key="9">
    <source>
        <dbReference type="EMBL" id="NYG60364.1"/>
    </source>
</evidence>
<dbReference type="FunFam" id="1.10.3470.10:FF:000001">
    <property type="entry name" value="Vitamin B12 ABC transporter permease BtuC"/>
    <property type="match status" value="1"/>
</dbReference>
<comment type="subcellular location">
    <subcellularLocation>
        <location evidence="1">Cell membrane</location>
        <topology evidence="1">Multi-pass membrane protein</topology>
    </subcellularLocation>
</comment>
<protein>
    <submittedName>
        <fullName evidence="9">Iron complex transport system permease protein</fullName>
    </submittedName>
</protein>
<sequence length="360" mass="36855">MTNRPAHPTVRRPAARRTHSLRVVALVVAAAVLLMSMAVALGVGAVHVPVDDVLAVVGRRFRLGDLGVTAVDDRLVWQMRMPRVLAAAAVGAALAVCGAVLQSITRNDLADPYLLGISGGATVGAVSVIVLGISFAGVVGSAAVGGAAFIGALVALLLVLGLARGRSGALPPARTVLAGVAIGQICAAYTSFLVIVTGDRDAARRVLDWTLGSVAGVRWDGAVFLVVLAVLATLLAGSRSHQLDAFAFGEVSAKALGVDVTRLRWTLLVGTALVTAGLVAFAGAIGFVGLVVPHMVRILTGPGHAFLLPMSAFGGAILLVWADLIARSAFDGREIPIGVVTGVIGAPFFAFLLRRHRESS</sequence>
<feature type="transmembrane region" description="Helical" evidence="8">
    <location>
        <begin position="267"/>
        <end position="292"/>
    </location>
</feature>
<evidence type="ECO:0000256" key="8">
    <source>
        <dbReference type="SAM" id="Phobius"/>
    </source>
</evidence>
<dbReference type="Pfam" id="PF01032">
    <property type="entry name" value="FecCD"/>
    <property type="match status" value="1"/>
</dbReference>